<dbReference type="VEuPathDB" id="CryptoDB:Cvel_13337"/>
<feature type="compositionally biased region" description="Basic and acidic residues" evidence="1">
    <location>
        <begin position="198"/>
        <end position="214"/>
    </location>
</feature>
<sequence length="550" mass="62133">MEAEDVQFFVDDRKHPNFIPIPPAGGKEDCPECYCCRQTVRACARTWEEMLLGKEGEMGIKHYLRVGVAVGLGCGLEALLVSSKARYHTDLSLYWTCVTGTFDLLKLPEVAKYVSGGGRLKANQEMKKRFPNLFLSKEEALEEMVKGLGKRPLIVALSYPWHAKDHPDPTGTTAKRLTEDKAMGSSIKAMKFLRAGHEEGGRLSSNKREKRDGEKDEETWMEEYFQKQDATILPEKTAFYPLLFQDFLSLPQWPRTSEEDKRFKKGLSLLSCLYGNASSHVLFLRCTEVPAELEGVTNKTPYHEKGWTNFETRVSAVKKRGHTVQLGPLPQSWVPLPMSPPAFQTLLEKTRQKKKSKKGDPEDPDLFVVKFTNGRTDRQLVCELYRTFILDTQVKGQRSINMLNKYRIDTKEKGETVGEYFRWIGEQPECAVEEVVLRDCYLTDASLPPLVAGLCALSTMRKLDLYGNEFGPPSLASLKPLHQLEELNLGNDFDDKEGEYAYCPEVRALREALPGSCQLIGTGGRVIKADRAPGPLKYYGDCEKCKCVIM</sequence>
<organism evidence="2">
    <name type="scientific">Chromera velia CCMP2878</name>
    <dbReference type="NCBI Taxonomy" id="1169474"/>
    <lineage>
        <taxon>Eukaryota</taxon>
        <taxon>Sar</taxon>
        <taxon>Alveolata</taxon>
        <taxon>Colpodellida</taxon>
        <taxon>Chromeraceae</taxon>
        <taxon>Chromera</taxon>
    </lineage>
</organism>
<gene>
    <name evidence="2" type="ORF">Cvel_13337</name>
</gene>
<protein>
    <submittedName>
        <fullName evidence="2">Uncharacterized protein</fullName>
    </submittedName>
</protein>
<accession>A0A0G4ID99</accession>
<dbReference type="SUPFAM" id="SSF52047">
    <property type="entry name" value="RNI-like"/>
    <property type="match status" value="1"/>
</dbReference>
<name>A0A0G4ID99_9ALVE</name>
<dbReference type="AlphaFoldDB" id="A0A0G4ID99"/>
<dbReference type="PhylomeDB" id="A0A0G4ID99"/>
<evidence type="ECO:0000313" key="2">
    <source>
        <dbReference type="EMBL" id="CEM55182.1"/>
    </source>
</evidence>
<dbReference type="Gene3D" id="3.80.10.10">
    <property type="entry name" value="Ribonuclease Inhibitor"/>
    <property type="match status" value="1"/>
</dbReference>
<evidence type="ECO:0000256" key="1">
    <source>
        <dbReference type="SAM" id="MobiDB-lite"/>
    </source>
</evidence>
<proteinExistence type="predicted"/>
<reference evidence="2" key="1">
    <citation type="submission" date="2014-11" db="EMBL/GenBank/DDBJ databases">
        <authorList>
            <person name="Otto D Thomas"/>
            <person name="Naeem Raeece"/>
        </authorList>
    </citation>
    <scope>NUCLEOTIDE SEQUENCE</scope>
</reference>
<feature type="region of interest" description="Disordered" evidence="1">
    <location>
        <begin position="198"/>
        <end position="217"/>
    </location>
</feature>
<dbReference type="InterPro" id="IPR032675">
    <property type="entry name" value="LRR_dom_sf"/>
</dbReference>
<dbReference type="EMBL" id="CDMZ01005850">
    <property type="protein sequence ID" value="CEM55182.1"/>
    <property type="molecule type" value="Genomic_DNA"/>
</dbReference>